<dbReference type="Gene3D" id="1.10.150.50">
    <property type="entry name" value="Transcription Factor, Ets-1"/>
    <property type="match status" value="1"/>
</dbReference>
<keyword evidence="4" id="KW-1185">Reference proteome</keyword>
<evidence type="ECO:0000313" key="4">
    <source>
        <dbReference type="Proteomes" id="UP001165941"/>
    </source>
</evidence>
<feature type="region of interest" description="Disordered" evidence="1">
    <location>
        <begin position="181"/>
        <end position="204"/>
    </location>
</feature>
<reference evidence="3" key="1">
    <citation type="submission" date="2018-05" db="EMBL/GenBank/DDBJ databases">
        <authorList>
            <person name="Pedro S.L.S."/>
            <person name="Freitas R.C."/>
            <person name="Barreto A.S."/>
            <person name="Lima A.O.S."/>
        </authorList>
    </citation>
    <scope>NUCLEOTIDE SEQUENCE</scope>
    <source>
        <strain evidence="3">BP203</strain>
        <tissue evidence="3">Muscle</tissue>
    </source>
</reference>
<organism evidence="3 4">
    <name type="scientific">Pontoporia blainvillei</name>
    <name type="common">Franciscana</name>
    <name type="synonym">Delphinus blainvillei</name>
    <dbReference type="NCBI Taxonomy" id="48723"/>
    <lineage>
        <taxon>Eukaryota</taxon>
        <taxon>Metazoa</taxon>
        <taxon>Chordata</taxon>
        <taxon>Craniata</taxon>
        <taxon>Vertebrata</taxon>
        <taxon>Euteleostomi</taxon>
        <taxon>Mammalia</taxon>
        <taxon>Eutheria</taxon>
        <taxon>Laurasiatheria</taxon>
        <taxon>Artiodactyla</taxon>
        <taxon>Whippomorpha</taxon>
        <taxon>Cetacea</taxon>
        <taxon>Odontoceti</taxon>
        <taxon>Pontoporiidae</taxon>
        <taxon>Pontoporia</taxon>
    </lineage>
</organism>
<accession>A0ABX0SBW2</accession>
<gene>
    <name evidence="3" type="ORF">BU61_8909</name>
</gene>
<protein>
    <submittedName>
        <fullName evidence="3">Ankyrin repeat and sterile alpha motif domain containing 1A</fullName>
    </submittedName>
</protein>
<proteinExistence type="predicted"/>
<feature type="compositionally biased region" description="Basic and acidic residues" evidence="1">
    <location>
        <begin position="191"/>
        <end position="204"/>
    </location>
</feature>
<dbReference type="InterPro" id="IPR013761">
    <property type="entry name" value="SAM/pointed_sf"/>
</dbReference>
<feature type="domain" description="SAM" evidence="2">
    <location>
        <begin position="131"/>
        <end position="166"/>
    </location>
</feature>
<dbReference type="InterPro" id="IPR001660">
    <property type="entry name" value="SAM"/>
</dbReference>
<evidence type="ECO:0000259" key="2">
    <source>
        <dbReference type="Pfam" id="PF00536"/>
    </source>
</evidence>
<evidence type="ECO:0000256" key="1">
    <source>
        <dbReference type="SAM" id="MobiDB-lite"/>
    </source>
</evidence>
<sequence>MVCLFRDCWGKTSKSLFSPRAGFLLLVLHALAPRDRERSPRCGRCACVPPLHEEARSPLTGLCCKVAGLVPRPRPLLMPVGTDLLKYLRGGGRAPTRRALGLGSPDPWAAAVQVLRGPRAAGPRGARSRPPEQSVGEWLEAVGLQQYESRLLLNGFDDVRFLASATCRQPPPVFLSVSETVPAGPTSGREMAGEEDRALQELKA</sequence>
<dbReference type="Proteomes" id="UP001165941">
    <property type="component" value="Unassembled WGS sequence"/>
</dbReference>
<dbReference type="EMBL" id="PGGH01226556">
    <property type="protein sequence ID" value="NIG60866.1"/>
    <property type="molecule type" value="Genomic_DNA"/>
</dbReference>
<evidence type="ECO:0000313" key="3">
    <source>
        <dbReference type="EMBL" id="NIG60866.1"/>
    </source>
</evidence>
<dbReference type="SUPFAM" id="SSF47769">
    <property type="entry name" value="SAM/Pointed domain"/>
    <property type="match status" value="1"/>
</dbReference>
<comment type="caution">
    <text evidence="3">The sequence shown here is derived from an EMBL/GenBank/DDBJ whole genome shotgun (WGS) entry which is preliminary data.</text>
</comment>
<dbReference type="Pfam" id="PF00536">
    <property type="entry name" value="SAM_1"/>
    <property type="match status" value="1"/>
</dbReference>
<name>A0ABX0SBW2_PONBL</name>